<evidence type="ECO:0000313" key="8">
    <source>
        <dbReference type="Proteomes" id="UP000654075"/>
    </source>
</evidence>
<keyword evidence="3 4" id="KW-0862">Zinc</keyword>
<keyword evidence="2 4" id="KW-0863">Zinc-finger</keyword>
<evidence type="ECO:0000256" key="3">
    <source>
        <dbReference type="ARBA" id="ARBA00022833"/>
    </source>
</evidence>
<keyword evidence="8" id="KW-1185">Reference proteome</keyword>
<dbReference type="GO" id="GO:0008270">
    <property type="term" value="F:zinc ion binding"/>
    <property type="evidence" value="ECO:0007669"/>
    <property type="project" value="UniProtKB-KW"/>
</dbReference>
<gene>
    <name evidence="7" type="ORF">PGLA1383_LOCUS49256</name>
</gene>
<protein>
    <recommendedName>
        <fullName evidence="6">C3H1-type domain-containing protein</fullName>
    </recommendedName>
</protein>
<feature type="compositionally biased region" description="Basic and acidic residues" evidence="5">
    <location>
        <begin position="52"/>
        <end position="78"/>
    </location>
</feature>
<reference evidence="7" key="1">
    <citation type="submission" date="2021-02" db="EMBL/GenBank/DDBJ databases">
        <authorList>
            <person name="Dougan E. K."/>
            <person name="Rhodes N."/>
            <person name="Thang M."/>
            <person name="Chan C."/>
        </authorList>
    </citation>
    <scope>NUCLEOTIDE SEQUENCE</scope>
</reference>
<dbReference type="PROSITE" id="PS50103">
    <property type="entry name" value="ZF_C3H1"/>
    <property type="match status" value="1"/>
</dbReference>
<feature type="compositionally biased region" description="Low complexity" evidence="5">
    <location>
        <begin position="114"/>
        <end position="123"/>
    </location>
</feature>
<comment type="caution">
    <text evidence="7">The sequence shown here is derived from an EMBL/GenBank/DDBJ whole genome shotgun (WGS) entry which is preliminary data.</text>
</comment>
<dbReference type="Proteomes" id="UP000654075">
    <property type="component" value="Unassembled WGS sequence"/>
</dbReference>
<feature type="zinc finger region" description="C3H1-type" evidence="4">
    <location>
        <begin position="56"/>
        <end position="83"/>
    </location>
</feature>
<evidence type="ECO:0000256" key="1">
    <source>
        <dbReference type="ARBA" id="ARBA00022723"/>
    </source>
</evidence>
<dbReference type="AlphaFoldDB" id="A0A813H6Y6"/>
<organism evidence="7 8">
    <name type="scientific">Polarella glacialis</name>
    <name type="common">Dinoflagellate</name>
    <dbReference type="NCBI Taxonomy" id="89957"/>
    <lineage>
        <taxon>Eukaryota</taxon>
        <taxon>Sar</taxon>
        <taxon>Alveolata</taxon>
        <taxon>Dinophyceae</taxon>
        <taxon>Suessiales</taxon>
        <taxon>Suessiaceae</taxon>
        <taxon>Polarella</taxon>
    </lineage>
</organism>
<feature type="domain" description="C3H1-type" evidence="6">
    <location>
        <begin position="56"/>
        <end position="83"/>
    </location>
</feature>
<dbReference type="Gene3D" id="4.10.1000.10">
    <property type="entry name" value="Zinc finger, CCCH-type"/>
    <property type="match status" value="1"/>
</dbReference>
<proteinExistence type="predicted"/>
<sequence length="240" mass="25747">HRHLSPKTPGGQRGVAAALTASSAPRAEERTSQAKMPGKALRLQGVLFGEDASGKRSGEERCKWFDRGGCKYGDDCRYSHTGILPGPPAPKSAGSRQASVPQPLPAGPLPLPSPSASSTTPADSESEANQSDGNVRETSSWGSQLVWCDARAFKDEFQGLRNELETAVGMAVKSHKTAEKCIRLLRKKERAQAERDGKKKTATIRQMVFLVSWANAQDLVSYLQASEALSAKAVVLCDTN</sequence>
<evidence type="ECO:0000313" key="7">
    <source>
        <dbReference type="EMBL" id="CAE8633358.1"/>
    </source>
</evidence>
<evidence type="ECO:0000256" key="2">
    <source>
        <dbReference type="ARBA" id="ARBA00022771"/>
    </source>
</evidence>
<name>A0A813H6Y6_POLGL</name>
<dbReference type="InterPro" id="IPR000571">
    <property type="entry name" value="Znf_CCCH"/>
</dbReference>
<dbReference type="SUPFAM" id="SSF90229">
    <property type="entry name" value="CCCH zinc finger"/>
    <property type="match status" value="1"/>
</dbReference>
<dbReference type="SMART" id="SM00356">
    <property type="entry name" value="ZnF_C3H1"/>
    <property type="match status" value="1"/>
</dbReference>
<evidence type="ECO:0000259" key="6">
    <source>
        <dbReference type="PROSITE" id="PS50103"/>
    </source>
</evidence>
<dbReference type="OrthoDB" id="411372at2759"/>
<keyword evidence="1 4" id="KW-0479">Metal-binding</keyword>
<feature type="compositionally biased region" description="Low complexity" evidence="5">
    <location>
        <begin position="16"/>
        <end position="25"/>
    </location>
</feature>
<feature type="non-terminal residue" evidence="7">
    <location>
        <position position="1"/>
    </location>
</feature>
<evidence type="ECO:0000256" key="4">
    <source>
        <dbReference type="PROSITE-ProRule" id="PRU00723"/>
    </source>
</evidence>
<dbReference type="InterPro" id="IPR036855">
    <property type="entry name" value="Znf_CCCH_sf"/>
</dbReference>
<feature type="compositionally biased region" description="Polar residues" evidence="5">
    <location>
        <begin position="127"/>
        <end position="137"/>
    </location>
</feature>
<evidence type="ECO:0000256" key="5">
    <source>
        <dbReference type="SAM" id="MobiDB-lite"/>
    </source>
</evidence>
<dbReference type="EMBL" id="CAJNNV010030735">
    <property type="protein sequence ID" value="CAE8633358.1"/>
    <property type="molecule type" value="Genomic_DNA"/>
</dbReference>
<feature type="region of interest" description="Disordered" evidence="5">
    <location>
        <begin position="1"/>
        <end position="137"/>
    </location>
</feature>
<accession>A0A813H6Y6</accession>
<feature type="non-terminal residue" evidence="7">
    <location>
        <position position="240"/>
    </location>
</feature>
<feature type="compositionally biased region" description="Pro residues" evidence="5">
    <location>
        <begin position="102"/>
        <end position="113"/>
    </location>
</feature>
<dbReference type="Pfam" id="PF00642">
    <property type="entry name" value="zf-CCCH"/>
    <property type="match status" value="1"/>
</dbReference>